<keyword evidence="4" id="KW-1185">Reference proteome</keyword>
<dbReference type="PANTHER" id="PTHR36834">
    <property type="entry name" value="MEMBRANE PROTEIN-RELATED"/>
    <property type="match status" value="1"/>
</dbReference>
<dbReference type="InterPro" id="IPR006976">
    <property type="entry name" value="VanZ-like"/>
</dbReference>
<evidence type="ECO:0000313" key="3">
    <source>
        <dbReference type="EMBL" id="MBP2319138.1"/>
    </source>
</evidence>
<dbReference type="Proteomes" id="UP001519331">
    <property type="component" value="Unassembled WGS sequence"/>
</dbReference>
<feature type="transmembrane region" description="Helical" evidence="1">
    <location>
        <begin position="297"/>
        <end position="314"/>
    </location>
</feature>
<feature type="transmembrane region" description="Helical" evidence="1">
    <location>
        <begin position="208"/>
        <end position="236"/>
    </location>
</feature>
<protein>
    <submittedName>
        <fullName evidence="3">Glycopeptide antibiotics resistance protein</fullName>
    </submittedName>
</protein>
<keyword evidence="1" id="KW-1133">Transmembrane helix</keyword>
<evidence type="ECO:0000256" key="1">
    <source>
        <dbReference type="SAM" id="Phobius"/>
    </source>
</evidence>
<evidence type="ECO:0000259" key="2">
    <source>
        <dbReference type="Pfam" id="PF04892"/>
    </source>
</evidence>
<sequence>MHQQLVSSVFIGLLLSAVLFLPLTAWHYRRFGRFDGLRLIWSCAGFTYLTGLIAFTIFPLPSSEQCTGQMTRLVLSPWRVLQEIQQILASEGVMAALASWTLWEAVLNVILFVPFGLIACRVFEAPRPAVFVAAVTASLAIEATQYTGNWGLAPCPYRVADITDLLTNSSGAALGILLERITPRLLSSKEHLLAHRDRARPVNRGRRLLGMVLDMVYIGLGTAVGGSFGAVGYMALEFTPGHALVPEQMLHLQESITAGAWTASLLVIILPAMMGNGASLGQRTVYLAPADLRRRKHVLRAFNVQGVLVCALFNGLPTVLLVPFGIVAAFTAALIIPRGLSYTIAATPICDSRAVDAASQSSADREMTGIGPGEAAS</sequence>
<keyword evidence="1" id="KW-0812">Transmembrane</keyword>
<organism evidence="3 4">
    <name type="scientific">Nesterenkonia lacusekhoensis</name>
    <dbReference type="NCBI Taxonomy" id="150832"/>
    <lineage>
        <taxon>Bacteria</taxon>
        <taxon>Bacillati</taxon>
        <taxon>Actinomycetota</taxon>
        <taxon>Actinomycetes</taxon>
        <taxon>Micrococcales</taxon>
        <taxon>Micrococcaceae</taxon>
        <taxon>Nesterenkonia</taxon>
    </lineage>
</organism>
<feature type="domain" description="VanZ-like" evidence="2">
    <location>
        <begin position="47"/>
        <end position="178"/>
    </location>
</feature>
<dbReference type="RefSeq" id="WP_210049767.1">
    <property type="nucleotide sequence ID" value="NZ_JAGINX010000001.1"/>
</dbReference>
<evidence type="ECO:0000313" key="4">
    <source>
        <dbReference type="Proteomes" id="UP001519331"/>
    </source>
</evidence>
<dbReference type="InterPro" id="IPR053150">
    <property type="entry name" value="Teicoplanin_resist-assoc"/>
</dbReference>
<dbReference type="PANTHER" id="PTHR36834:SF1">
    <property type="entry name" value="INTEGRAL MEMBRANE PROTEIN"/>
    <property type="match status" value="1"/>
</dbReference>
<reference evidence="3 4" key="1">
    <citation type="submission" date="2021-03" db="EMBL/GenBank/DDBJ databases">
        <title>Sequencing the genomes of 1000 actinobacteria strains.</title>
        <authorList>
            <person name="Klenk H.-P."/>
        </authorList>
    </citation>
    <scope>NUCLEOTIDE SEQUENCE [LARGE SCALE GENOMIC DNA]</scope>
    <source>
        <strain evidence="3 4">DSM 12544</strain>
    </source>
</reference>
<dbReference type="EMBL" id="JAGINX010000001">
    <property type="protein sequence ID" value="MBP2319138.1"/>
    <property type="molecule type" value="Genomic_DNA"/>
</dbReference>
<feature type="transmembrane region" description="Helical" evidence="1">
    <location>
        <begin position="100"/>
        <end position="120"/>
    </location>
</feature>
<feature type="transmembrane region" description="Helical" evidence="1">
    <location>
        <begin position="6"/>
        <end position="27"/>
    </location>
</feature>
<dbReference type="Pfam" id="PF04892">
    <property type="entry name" value="VanZ"/>
    <property type="match status" value="1"/>
</dbReference>
<feature type="transmembrane region" description="Helical" evidence="1">
    <location>
        <begin position="39"/>
        <end position="60"/>
    </location>
</feature>
<name>A0ABS4T406_9MICC</name>
<proteinExistence type="predicted"/>
<accession>A0ABS4T406</accession>
<gene>
    <name evidence="3" type="ORF">JOF45_002157</name>
</gene>
<comment type="caution">
    <text evidence="3">The sequence shown here is derived from an EMBL/GenBank/DDBJ whole genome shotgun (WGS) entry which is preliminary data.</text>
</comment>
<keyword evidence="1" id="KW-0472">Membrane</keyword>
<feature type="transmembrane region" description="Helical" evidence="1">
    <location>
        <begin position="256"/>
        <end position="276"/>
    </location>
</feature>